<feature type="domain" description="Ig-like" evidence="6">
    <location>
        <begin position="495"/>
        <end position="584"/>
    </location>
</feature>
<feature type="signal peptide" evidence="5">
    <location>
        <begin position="1"/>
        <end position="21"/>
    </location>
</feature>
<dbReference type="PANTHER" id="PTHR11481">
    <property type="entry name" value="IMMUNOGLOBULIN FC RECEPTOR"/>
    <property type="match status" value="1"/>
</dbReference>
<dbReference type="Gene3D" id="2.60.40.10">
    <property type="entry name" value="Immunoglobulins"/>
    <property type="match status" value="2"/>
</dbReference>
<dbReference type="SMART" id="SM00408">
    <property type="entry name" value="IGc2"/>
    <property type="match status" value="2"/>
</dbReference>
<keyword evidence="2" id="KW-1015">Disulfide bond</keyword>
<keyword evidence="1 5" id="KW-0732">Signal</keyword>
<dbReference type="GO" id="GO:0006955">
    <property type="term" value="P:immune response"/>
    <property type="evidence" value="ECO:0007669"/>
    <property type="project" value="TreeGrafter"/>
</dbReference>
<evidence type="ECO:0000313" key="8">
    <source>
        <dbReference type="Proteomes" id="UP000261420"/>
    </source>
</evidence>
<dbReference type="STRING" id="41447.ENSSDUP00000005216"/>
<evidence type="ECO:0000313" key="7">
    <source>
        <dbReference type="Ensembl" id="ENSSDUP00000005216.1"/>
    </source>
</evidence>
<dbReference type="InterPro" id="IPR036179">
    <property type="entry name" value="Ig-like_dom_sf"/>
</dbReference>
<keyword evidence="4" id="KW-1133">Transmembrane helix</keyword>
<dbReference type="Ensembl" id="ENSSDUT00000005317.1">
    <property type="protein sequence ID" value="ENSSDUP00000005216.1"/>
    <property type="gene ID" value="ENSSDUG00000003863.1"/>
</dbReference>
<dbReference type="GeneID" id="111217926"/>
<dbReference type="SMART" id="SM00409">
    <property type="entry name" value="IG"/>
    <property type="match status" value="4"/>
</dbReference>
<dbReference type="GO" id="GO:0007166">
    <property type="term" value="P:cell surface receptor signaling pathway"/>
    <property type="evidence" value="ECO:0007669"/>
    <property type="project" value="TreeGrafter"/>
</dbReference>
<dbReference type="GO" id="GO:0009897">
    <property type="term" value="C:external side of plasma membrane"/>
    <property type="evidence" value="ECO:0007669"/>
    <property type="project" value="TreeGrafter"/>
</dbReference>
<name>A0A3B4TGA3_SERDU</name>
<dbReference type="KEGG" id="sdu:111217926"/>
<feature type="chain" id="PRO_5017394388" evidence="5">
    <location>
        <begin position="22"/>
        <end position="728"/>
    </location>
</feature>
<evidence type="ECO:0000256" key="5">
    <source>
        <dbReference type="SAM" id="SignalP"/>
    </source>
</evidence>
<reference evidence="7" key="2">
    <citation type="submission" date="2025-09" db="UniProtKB">
        <authorList>
            <consortium name="Ensembl"/>
        </authorList>
    </citation>
    <scope>IDENTIFICATION</scope>
</reference>
<evidence type="ECO:0000256" key="2">
    <source>
        <dbReference type="ARBA" id="ARBA00023157"/>
    </source>
</evidence>
<dbReference type="PANTHER" id="PTHR11481:SF60">
    <property type="entry name" value="IG-LIKE DOMAIN-CONTAINING PROTEIN"/>
    <property type="match status" value="1"/>
</dbReference>
<dbReference type="Pfam" id="PF13927">
    <property type="entry name" value="Ig_3"/>
    <property type="match status" value="1"/>
</dbReference>
<dbReference type="SUPFAM" id="SSF48726">
    <property type="entry name" value="Immunoglobulin"/>
    <property type="match status" value="3"/>
</dbReference>
<protein>
    <submittedName>
        <fullName evidence="7">Platelet endothelial cell adhesion molecule-like</fullName>
    </submittedName>
</protein>
<keyword evidence="4" id="KW-0812">Transmembrane</keyword>
<dbReference type="InterPro" id="IPR003599">
    <property type="entry name" value="Ig_sub"/>
</dbReference>
<feature type="transmembrane region" description="Helical" evidence="4">
    <location>
        <begin position="595"/>
        <end position="616"/>
    </location>
</feature>
<evidence type="ECO:0000256" key="4">
    <source>
        <dbReference type="SAM" id="Phobius"/>
    </source>
</evidence>
<evidence type="ECO:0000256" key="3">
    <source>
        <dbReference type="ARBA" id="ARBA00023180"/>
    </source>
</evidence>
<dbReference type="PROSITE" id="PS50835">
    <property type="entry name" value="IG_LIKE"/>
    <property type="match status" value="2"/>
</dbReference>
<dbReference type="CTD" id="100333180"/>
<evidence type="ECO:0000259" key="6">
    <source>
        <dbReference type="PROSITE" id="PS50835"/>
    </source>
</evidence>
<organism evidence="7 8">
    <name type="scientific">Seriola dumerili</name>
    <name type="common">Greater amberjack</name>
    <name type="synonym">Caranx dumerili</name>
    <dbReference type="NCBI Taxonomy" id="41447"/>
    <lineage>
        <taxon>Eukaryota</taxon>
        <taxon>Metazoa</taxon>
        <taxon>Chordata</taxon>
        <taxon>Craniata</taxon>
        <taxon>Vertebrata</taxon>
        <taxon>Euteleostomi</taxon>
        <taxon>Actinopterygii</taxon>
        <taxon>Neopterygii</taxon>
        <taxon>Teleostei</taxon>
        <taxon>Neoteleostei</taxon>
        <taxon>Acanthomorphata</taxon>
        <taxon>Carangaria</taxon>
        <taxon>Carangiformes</taxon>
        <taxon>Carangidae</taxon>
        <taxon>Seriola</taxon>
    </lineage>
</organism>
<proteinExistence type="predicted"/>
<dbReference type="GO" id="GO:0004888">
    <property type="term" value="F:transmembrane signaling receptor activity"/>
    <property type="evidence" value="ECO:0007669"/>
    <property type="project" value="TreeGrafter"/>
</dbReference>
<dbReference type="InterPro" id="IPR003598">
    <property type="entry name" value="Ig_sub2"/>
</dbReference>
<dbReference type="InterPro" id="IPR050488">
    <property type="entry name" value="Ig_Fc_receptor"/>
</dbReference>
<keyword evidence="8" id="KW-1185">Reference proteome</keyword>
<dbReference type="InterPro" id="IPR013783">
    <property type="entry name" value="Ig-like_fold"/>
</dbReference>
<dbReference type="RefSeq" id="XP_022595684.1">
    <property type="nucleotide sequence ID" value="XM_022739963.1"/>
</dbReference>
<evidence type="ECO:0000256" key="1">
    <source>
        <dbReference type="ARBA" id="ARBA00022729"/>
    </source>
</evidence>
<reference evidence="7" key="1">
    <citation type="submission" date="2025-08" db="UniProtKB">
        <authorList>
            <consortium name="Ensembl"/>
        </authorList>
    </citation>
    <scope>IDENTIFICATION</scope>
</reference>
<dbReference type="Pfam" id="PF17736">
    <property type="entry name" value="Ig_C17orf99"/>
    <property type="match status" value="1"/>
</dbReference>
<dbReference type="InterPro" id="IPR007110">
    <property type="entry name" value="Ig-like_dom"/>
</dbReference>
<keyword evidence="3" id="KW-0325">Glycoprotein</keyword>
<sequence>MGLLLLLTSLLLSSYFHPGIVVDAQRSFTIRNTTLSIEPSPDVTRGTNVTLRCKAIVSSSGEEALSREYTIYKGSNKVYTKNTSTSEDLLYLLPDARVSSTGKYKCKINIMGKEMTSEPKKLTVEGLSKPVLRLNKGVVDEEEEVIAMCTAPGETGSIFFFFYKDSKLILEEQGSSNQFEAKFPFSKVGIHKIHCTYAVLIMSASFKSEESNLVHVSVKELFNAPVLEIFPQSNIYEGDHLNILCTTRNRLESSEEVHLYLSHGTKLLSRGETKVNHSMVALAEDPGEFECSEEIKKVIKATTKTISVTELFSAPTLTISPAEVFQRENMKLTCKSGSYASERLSREELTYTLEPPDSLLSPISPGVFTGRALLNDFNYTCVARAKGIVKHSDTLTVRPKVSVSIPKISVYGKAILGQPIQIHCHSETGSLPINYTLIKGSKKLNTTTVKMPTQKAVFTVTIVKPEELKNFLCEAGNNHEKGKLSGTLNAVAIEPLSKVTLTIIPNPSKVSEGEDLYLICGTKGTPPVTFKLYRVGTKAPLFTNTSQQNNTHFRVPYLSKEHSGKYYCEAVNLANSLVVSEKITIEVHLALWKKAVIGGVCLLVVSVLAVVCVLYFKSKRVRGVRAAVSVWSERPPEAANDEVSSVVSSEPDVEYTEVVHPQPADAVRVPLRKGTDTVYSELKNPPHGAAGHHDYGSVEYAELNGERPEVSHHLLEGNNYQDLPVPVD</sequence>
<dbReference type="AlphaFoldDB" id="A0A3B4TGA3"/>
<dbReference type="Proteomes" id="UP000261420">
    <property type="component" value="Unplaced"/>
</dbReference>
<accession>A0A3B4TGA3</accession>
<dbReference type="InterPro" id="IPR040878">
    <property type="entry name" value="IL-40-like_Ig"/>
</dbReference>
<feature type="domain" description="Ig-like" evidence="6">
    <location>
        <begin position="18"/>
        <end position="123"/>
    </location>
</feature>
<dbReference type="GeneTree" id="ENSGT01140000282577"/>
<keyword evidence="4" id="KW-0472">Membrane</keyword>